<sequence>MPQSEIFAARKIPTKVFEANGLTHTGERAVAEETPISFLYGGVPYAVMMASPGDTEDFAYGFSLTEGLIARADDIRALNVSPQGHGLAVDIRLAPEKMSGHLARRRVIEGRSSCGLCGVESADMLPQARPVEKTAPVEAQAVFMALRHLSANQPLNAATRAVHAAAFCARDGSILVAREDVGRHNALDKCIGAALRARLDAREGFVVVTSRASFEMVEKTAFFGAPLLAAISAPTGLAIERAEALGLTLAAIARADSFAVFVGDIAETNASCHRNVS</sequence>
<evidence type="ECO:0000256" key="2">
    <source>
        <dbReference type="ARBA" id="ARBA00023150"/>
    </source>
</evidence>
<dbReference type="InterPro" id="IPR003786">
    <property type="entry name" value="FdhD"/>
</dbReference>
<dbReference type="Pfam" id="PF02634">
    <property type="entry name" value="FdhD-NarQ"/>
    <property type="match status" value="1"/>
</dbReference>
<keyword evidence="1 3" id="KW-0963">Cytoplasm</keyword>
<dbReference type="GO" id="GO:0006777">
    <property type="term" value="P:Mo-molybdopterin cofactor biosynthetic process"/>
    <property type="evidence" value="ECO:0007669"/>
    <property type="project" value="UniProtKB-UniRule"/>
</dbReference>
<comment type="caution">
    <text evidence="3">Lacks conserved residue(s) required for the propagation of feature annotation.</text>
</comment>
<dbReference type="Gene3D" id="3.10.20.10">
    <property type="match status" value="1"/>
</dbReference>
<evidence type="ECO:0000256" key="3">
    <source>
        <dbReference type="HAMAP-Rule" id="MF_00187"/>
    </source>
</evidence>
<dbReference type="GO" id="GO:0005737">
    <property type="term" value="C:cytoplasm"/>
    <property type="evidence" value="ECO:0007669"/>
    <property type="project" value="UniProtKB-SubCell"/>
</dbReference>
<reference evidence="4 5" key="1">
    <citation type="submission" date="2019-11" db="EMBL/GenBank/DDBJ databases">
        <title>Whole-genome sequence of a Rhodoblastus acidophilus DSM 142.</title>
        <authorList>
            <person name="Kyndt J.A."/>
            <person name="Meyer T.E."/>
        </authorList>
    </citation>
    <scope>NUCLEOTIDE SEQUENCE [LARGE SCALE GENOMIC DNA]</scope>
    <source>
        <strain evidence="4 5">DSM 142</strain>
    </source>
</reference>
<dbReference type="NCBIfam" id="TIGR00129">
    <property type="entry name" value="fdhD_narQ"/>
    <property type="match status" value="1"/>
</dbReference>
<name>A0A6N8DL68_RHOAC</name>
<proteinExistence type="inferred from homology"/>
<dbReference type="PANTHER" id="PTHR30592:SF1">
    <property type="entry name" value="SULFUR CARRIER PROTEIN FDHD"/>
    <property type="match status" value="1"/>
</dbReference>
<comment type="similarity">
    <text evidence="3">Belongs to the FdhD family.</text>
</comment>
<accession>A0A6N8DL68</accession>
<dbReference type="GO" id="GO:0097163">
    <property type="term" value="F:sulfur carrier activity"/>
    <property type="evidence" value="ECO:0007669"/>
    <property type="project" value="UniProtKB-UniRule"/>
</dbReference>
<dbReference type="Proteomes" id="UP000439113">
    <property type="component" value="Unassembled WGS sequence"/>
</dbReference>
<organism evidence="4 5">
    <name type="scientific">Rhodoblastus acidophilus</name>
    <name type="common">Rhodopseudomonas acidophila</name>
    <dbReference type="NCBI Taxonomy" id="1074"/>
    <lineage>
        <taxon>Bacteria</taxon>
        <taxon>Pseudomonadati</taxon>
        <taxon>Pseudomonadota</taxon>
        <taxon>Alphaproteobacteria</taxon>
        <taxon>Hyphomicrobiales</taxon>
        <taxon>Rhodoblastaceae</taxon>
        <taxon>Rhodoblastus</taxon>
    </lineage>
</organism>
<comment type="subcellular location">
    <subcellularLocation>
        <location evidence="3">Cytoplasm</location>
    </subcellularLocation>
</comment>
<dbReference type="OrthoDB" id="3197277at2"/>
<dbReference type="Gene3D" id="3.40.140.10">
    <property type="entry name" value="Cytidine Deaminase, domain 2"/>
    <property type="match status" value="1"/>
</dbReference>
<comment type="caution">
    <text evidence="4">The sequence shown here is derived from an EMBL/GenBank/DDBJ whole genome shotgun (WGS) entry which is preliminary data.</text>
</comment>
<evidence type="ECO:0000313" key="4">
    <source>
        <dbReference type="EMBL" id="MTV31147.1"/>
    </source>
</evidence>
<keyword evidence="4" id="KW-0808">Transferase</keyword>
<dbReference type="SUPFAM" id="SSF53927">
    <property type="entry name" value="Cytidine deaminase-like"/>
    <property type="match status" value="1"/>
</dbReference>
<dbReference type="InterPro" id="IPR016193">
    <property type="entry name" value="Cytidine_deaminase-like"/>
</dbReference>
<gene>
    <name evidence="3 4" type="primary">fdhD</name>
    <name evidence="4" type="ORF">GJ654_09080</name>
</gene>
<comment type="function">
    <text evidence="3">Required for formate dehydrogenase (FDH) activity. Acts as a sulfur carrier protein that transfers sulfur from IscS to the molybdenum cofactor prior to its insertion into FDH.</text>
</comment>
<dbReference type="AlphaFoldDB" id="A0A6N8DL68"/>
<protein>
    <recommendedName>
        <fullName evidence="3">Sulfur carrier protein FdhD</fullName>
    </recommendedName>
</protein>
<dbReference type="EMBL" id="WNKS01000006">
    <property type="protein sequence ID" value="MTV31147.1"/>
    <property type="molecule type" value="Genomic_DNA"/>
</dbReference>
<dbReference type="RefSeq" id="WP_155445839.1">
    <property type="nucleotide sequence ID" value="NZ_JAOQNR010000006.1"/>
</dbReference>
<dbReference type="PIRSF" id="PIRSF015626">
    <property type="entry name" value="FdhD"/>
    <property type="match status" value="1"/>
</dbReference>
<evidence type="ECO:0000313" key="5">
    <source>
        <dbReference type="Proteomes" id="UP000439113"/>
    </source>
</evidence>
<evidence type="ECO:0000256" key="1">
    <source>
        <dbReference type="ARBA" id="ARBA00022490"/>
    </source>
</evidence>
<dbReference type="HAMAP" id="MF_00187">
    <property type="entry name" value="FdhD"/>
    <property type="match status" value="1"/>
</dbReference>
<keyword evidence="2 3" id="KW-0501">Molybdenum cofactor biosynthesis</keyword>
<dbReference type="GO" id="GO:0016783">
    <property type="term" value="F:sulfurtransferase activity"/>
    <property type="evidence" value="ECO:0007669"/>
    <property type="project" value="InterPro"/>
</dbReference>
<dbReference type="PANTHER" id="PTHR30592">
    <property type="entry name" value="FORMATE DEHYDROGENASE"/>
    <property type="match status" value="1"/>
</dbReference>
<feature type="active site" description="Cysteine persulfide intermediate" evidence="3">
    <location>
        <position position="114"/>
    </location>
</feature>